<dbReference type="Proteomes" id="UP000009342">
    <property type="component" value="Unassembled WGS sequence"/>
</dbReference>
<gene>
    <name evidence="1" type="ORF">BN134_583</name>
</gene>
<protein>
    <submittedName>
        <fullName evidence="1">Uncharacterized protein</fullName>
    </submittedName>
</protein>
<comment type="caution">
    <text evidence="1">The sequence shown here is derived from an EMBL/GenBank/DDBJ whole genome shotgun (WGS) entry which is preliminary data.</text>
</comment>
<keyword evidence="2" id="KW-1185">Reference proteome</keyword>
<proteinExistence type="predicted"/>
<sequence length="39" mass="4295">MSAKWRVRNTVDDDCGVAGEKKQRGKEKALPEAELFGAC</sequence>
<evidence type="ECO:0000313" key="2">
    <source>
        <dbReference type="Proteomes" id="UP000009342"/>
    </source>
</evidence>
<evidence type="ECO:0000313" key="1">
    <source>
        <dbReference type="EMBL" id="CCJ79877.1"/>
    </source>
</evidence>
<organism evidence="1 2">
    <name type="scientific">Cronobacter dublinensis 1210</name>
    <dbReference type="NCBI Taxonomy" id="1208656"/>
    <lineage>
        <taxon>Bacteria</taxon>
        <taxon>Pseudomonadati</taxon>
        <taxon>Pseudomonadota</taxon>
        <taxon>Gammaproteobacteria</taxon>
        <taxon>Enterobacterales</taxon>
        <taxon>Enterobacteriaceae</taxon>
        <taxon>Cronobacter</taxon>
    </lineage>
</organism>
<accession>A0ABM9Q392</accession>
<dbReference type="EMBL" id="CAKZ01000024">
    <property type="protein sequence ID" value="CCJ79877.1"/>
    <property type="molecule type" value="Genomic_DNA"/>
</dbReference>
<name>A0ABM9Q392_9ENTR</name>
<reference evidence="2" key="1">
    <citation type="journal article" date="2012" name="PLoS ONE">
        <title>Comparative analysis of genome sequences covering the seven cronobacter species.</title>
        <authorList>
            <person name="Joseph S."/>
            <person name="Desai P."/>
            <person name="Ji Y."/>
            <person name="Cummings C.A."/>
            <person name="Shih R."/>
            <person name="Degoricija L."/>
            <person name="Rico A."/>
            <person name="Brzoska P."/>
            <person name="Hamby S.E."/>
            <person name="Masood N."/>
            <person name="Hariri S."/>
            <person name="Sonbol H."/>
            <person name="Chuzhanova N."/>
            <person name="McClelland M."/>
            <person name="Furtado M.R."/>
            <person name="Forsythe S.J."/>
        </authorList>
    </citation>
    <scope>NUCLEOTIDE SEQUENCE [LARGE SCALE GENOMIC DNA]</scope>
    <source>
        <strain evidence="2">1210</strain>
    </source>
</reference>